<proteinExistence type="predicted"/>
<accession>A0ABP1HFD9</accession>
<comment type="caution">
    <text evidence="1">The sequence shown here is derived from an EMBL/GenBank/DDBJ whole genome shotgun (WGS) entry which is preliminary data.</text>
</comment>
<reference evidence="1 2" key="1">
    <citation type="submission" date="2024-07" db="EMBL/GenBank/DDBJ databases">
        <authorList>
            <person name="Akdeniz Z."/>
        </authorList>
    </citation>
    <scope>NUCLEOTIDE SEQUENCE [LARGE SCALE GENOMIC DNA]</scope>
</reference>
<name>A0ABP1HFD9_9EUKA</name>
<dbReference type="EMBL" id="CAXDID020000026">
    <property type="protein sequence ID" value="CAL5990932.1"/>
    <property type="molecule type" value="Genomic_DNA"/>
</dbReference>
<organism evidence="1 2">
    <name type="scientific">Hexamita inflata</name>
    <dbReference type="NCBI Taxonomy" id="28002"/>
    <lineage>
        <taxon>Eukaryota</taxon>
        <taxon>Metamonada</taxon>
        <taxon>Diplomonadida</taxon>
        <taxon>Hexamitidae</taxon>
        <taxon>Hexamitinae</taxon>
        <taxon>Hexamita</taxon>
    </lineage>
</organism>
<keyword evidence="2" id="KW-1185">Reference proteome</keyword>
<gene>
    <name evidence="1" type="ORF">HINF_LOCUS11764</name>
</gene>
<protein>
    <submittedName>
        <fullName evidence="1">Hypothetical_protein</fullName>
    </submittedName>
</protein>
<evidence type="ECO:0000313" key="1">
    <source>
        <dbReference type="EMBL" id="CAL5990932.1"/>
    </source>
</evidence>
<sequence length="119" mass="14169">MSSMRPNINLVLFISSTMKFWTCQLESLPPIDQRIVVDTDAVSTLVQLRFNLWEVSQLLNDTQHWQQHIDSAPRWCFKVEQLQEYGFGFQKTIQLLDMTLERSISVTEVWQFHFMQEMI</sequence>
<dbReference type="Proteomes" id="UP001642409">
    <property type="component" value="Unassembled WGS sequence"/>
</dbReference>
<evidence type="ECO:0000313" key="2">
    <source>
        <dbReference type="Proteomes" id="UP001642409"/>
    </source>
</evidence>